<dbReference type="EC" id="3.4.19.12" evidence="2"/>
<evidence type="ECO:0000256" key="1">
    <source>
        <dbReference type="ARBA" id="ARBA00000707"/>
    </source>
</evidence>
<name>A0A7S2SU36_9STRA</name>
<dbReference type="GO" id="GO:0005634">
    <property type="term" value="C:nucleus"/>
    <property type="evidence" value="ECO:0007669"/>
    <property type="project" value="TreeGrafter"/>
</dbReference>
<keyword evidence="3" id="KW-0645">Protease</keyword>
<dbReference type="PANTHER" id="PTHR12931:SF15">
    <property type="entry name" value="UBIQUITIN THIOESTERASE OTUBAIN-LIKE"/>
    <property type="match status" value="1"/>
</dbReference>
<dbReference type="PROSITE" id="PS50802">
    <property type="entry name" value="OTU"/>
    <property type="match status" value="1"/>
</dbReference>
<sequence length="291" mass="31755">MSQLGEIERDIAAKSLKVGVPEPVQGLAGEYAGNPRPGFLPGIEYLASRYSALRRVRGDGNCFYRCFLFGYLEQLIRQRDTAVEDAERERKRALQAARQSKDDLVSVGYDEMAIETFWEVLVEALETLPSTDLATLEKQFQEENGDAEYMVWYCRAIAAGYMKRNPDTFLPFILALDDAAGTAVVDINEYCRREVEPMGRECEAVQIMALCEAMQIGVAIEYLDGALLDQGRLSCPTFPDGAAPQLTLLYRPGHYDILYPASSASPAATVVGGSGTSDEAAAAAAAPPASK</sequence>
<evidence type="ECO:0000313" key="9">
    <source>
        <dbReference type="EMBL" id="CAD9709673.1"/>
    </source>
</evidence>
<dbReference type="InterPro" id="IPR019400">
    <property type="entry name" value="Peptidase_C65_otubain"/>
</dbReference>
<keyword evidence="4" id="KW-0833">Ubl conjugation pathway</keyword>
<organism evidence="9">
    <name type="scientific">Rhizochromulina marina</name>
    <dbReference type="NCBI Taxonomy" id="1034831"/>
    <lineage>
        <taxon>Eukaryota</taxon>
        <taxon>Sar</taxon>
        <taxon>Stramenopiles</taxon>
        <taxon>Ochrophyta</taxon>
        <taxon>Dictyochophyceae</taxon>
        <taxon>Rhizochromulinales</taxon>
        <taxon>Rhizochromulina</taxon>
    </lineage>
</organism>
<reference evidence="9" key="1">
    <citation type="submission" date="2021-01" db="EMBL/GenBank/DDBJ databases">
        <authorList>
            <person name="Corre E."/>
            <person name="Pelletier E."/>
            <person name="Niang G."/>
            <person name="Scheremetjew M."/>
            <person name="Finn R."/>
            <person name="Kale V."/>
            <person name="Holt S."/>
            <person name="Cochrane G."/>
            <person name="Meng A."/>
            <person name="Brown T."/>
            <person name="Cohen L."/>
        </authorList>
    </citation>
    <scope>NUCLEOTIDE SEQUENCE</scope>
    <source>
        <strain evidence="9">CCMP1243</strain>
    </source>
</reference>
<evidence type="ECO:0000259" key="8">
    <source>
        <dbReference type="PROSITE" id="PS50802"/>
    </source>
</evidence>
<evidence type="ECO:0000256" key="6">
    <source>
        <dbReference type="ARBA" id="ARBA00022807"/>
    </source>
</evidence>
<dbReference type="GO" id="GO:0006508">
    <property type="term" value="P:proteolysis"/>
    <property type="evidence" value="ECO:0007669"/>
    <property type="project" value="UniProtKB-KW"/>
</dbReference>
<dbReference type="Pfam" id="PF10275">
    <property type="entry name" value="Peptidase_C65"/>
    <property type="match status" value="1"/>
</dbReference>
<evidence type="ECO:0000256" key="7">
    <source>
        <dbReference type="SAM" id="Coils"/>
    </source>
</evidence>
<comment type="catalytic activity">
    <reaction evidence="1">
        <text>Thiol-dependent hydrolysis of ester, thioester, amide, peptide and isopeptide bonds formed by the C-terminal Gly of ubiquitin (a 76-residue protein attached to proteins as an intracellular targeting signal).</text>
        <dbReference type="EC" id="3.4.19.12"/>
    </reaction>
</comment>
<dbReference type="GO" id="GO:0043130">
    <property type="term" value="F:ubiquitin binding"/>
    <property type="evidence" value="ECO:0007669"/>
    <property type="project" value="TreeGrafter"/>
</dbReference>
<dbReference type="AlphaFoldDB" id="A0A7S2SU36"/>
<gene>
    <name evidence="9" type="ORF">RMAR1173_LOCUS20666</name>
</gene>
<dbReference type="InterPro" id="IPR038765">
    <property type="entry name" value="Papain-like_cys_pep_sf"/>
</dbReference>
<dbReference type="CDD" id="cd22749">
    <property type="entry name" value="Otubain_C65"/>
    <property type="match status" value="1"/>
</dbReference>
<feature type="coiled-coil region" evidence="7">
    <location>
        <begin position="72"/>
        <end position="103"/>
    </location>
</feature>
<dbReference type="Gene3D" id="1.20.1300.20">
    <property type="entry name" value="Peptidase C65 Otubain, subdomain 2"/>
    <property type="match status" value="1"/>
</dbReference>
<dbReference type="SUPFAM" id="SSF54001">
    <property type="entry name" value="Cysteine proteinases"/>
    <property type="match status" value="1"/>
</dbReference>
<keyword evidence="5" id="KW-0378">Hydrolase</keyword>
<dbReference type="PANTHER" id="PTHR12931">
    <property type="entry name" value="UBIQUITIN THIOLESTERASE PROTEIN OTUB"/>
    <property type="match status" value="1"/>
</dbReference>
<dbReference type="EMBL" id="HBHJ01031286">
    <property type="protein sequence ID" value="CAD9709673.1"/>
    <property type="molecule type" value="Transcribed_RNA"/>
</dbReference>
<evidence type="ECO:0000256" key="4">
    <source>
        <dbReference type="ARBA" id="ARBA00022786"/>
    </source>
</evidence>
<dbReference type="InterPro" id="IPR042468">
    <property type="entry name" value="Peptidase_C65_otubain_sub1"/>
</dbReference>
<evidence type="ECO:0000256" key="2">
    <source>
        <dbReference type="ARBA" id="ARBA00012759"/>
    </source>
</evidence>
<dbReference type="InterPro" id="IPR003323">
    <property type="entry name" value="OTU_dom"/>
</dbReference>
<evidence type="ECO:0000256" key="5">
    <source>
        <dbReference type="ARBA" id="ARBA00022801"/>
    </source>
</evidence>
<dbReference type="GO" id="GO:0071108">
    <property type="term" value="P:protein K48-linked deubiquitination"/>
    <property type="evidence" value="ECO:0007669"/>
    <property type="project" value="TreeGrafter"/>
</dbReference>
<dbReference type="GO" id="GO:0004843">
    <property type="term" value="F:cysteine-type deubiquitinase activity"/>
    <property type="evidence" value="ECO:0007669"/>
    <property type="project" value="UniProtKB-EC"/>
</dbReference>
<proteinExistence type="predicted"/>
<dbReference type="InterPro" id="IPR042467">
    <property type="entry name" value="Peptidase_C65_otubain_sub2"/>
</dbReference>
<protein>
    <recommendedName>
        <fullName evidence="2">ubiquitinyl hydrolase 1</fullName>
        <ecNumber evidence="2">3.4.19.12</ecNumber>
    </recommendedName>
</protein>
<feature type="domain" description="OTU" evidence="8">
    <location>
        <begin position="51"/>
        <end position="261"/>
    </location>
</feature>
<keyword evidence="6" id="KW-0788">Thiol protease</keyword>
<accession>A0A7S2SU36</accession>
<dbReference type="Gene3D" id="3.30.200.60">
    <property type="entry name" value="Peptidase C65 Otubain, subdomain 1"/>
    <property type="match status" value="1"/>
</dbReference>
<evidence type="ECO:0000256" key="3">
    <source>
        <dbReference type="ARBA" id="ARBA00022670"/>
    </source>
</evidence>
<keyword evidence="7" id="KW-0175">Coiled coil</keyword>